<reference evidence="7" key="1">
    <citation type="submission" date="2022-02" db="EMBL/GenBank/DDBJ databases">
        <title>Atlantic sturgeon de novo genome assembly.</title>
        <authorList>
            <person name="Stock M."/>
            <person name="Klopp C."/>
            <person name="Guiguen Y."/>
            <person name="Cabau C."/>
            <person name="Parinello H."/>
            <person name="Santidrian Yebra-Pimentel E."/>
            <person name="Kuhl H."/>
            <person name="Dirks R.P."/>
            <person name="Guessner J."/>
            <person name="Wuertz S."/>
            <person name="Du K."/>
            <person name="Schartl M."/>
        </authorList>
    </citation>
    <scope>NUCLEOTIDE SEQUENCE</scope>
    <source>
        <strain evidence="7">STURGEONOMICS-FGT-2020</strain>
        <tissue evidence="7">Whole blood</tissue>
    </source>
</reference>
<feature type="compositionally biased region" description="Polar residues" evidence="5">
    <location>
        <begin position="106"/>
        <end position="119"/>
    </location>
</feature>
<feature type="coiled-coil region" evidence="4">
    <location>
        <begin position="64"/>
        <end position="91"/>
    </location>
</feature>
<feature type="region of interest" description="Disordered" evidence="5">
    <location>
        <begin position="277"/>
        <end position="315"/>
    </location>
</feature>
<name>A0AAD8CVH4_ACIOX</name>
<dbReference type="AlphaFoldDB" id="A0AAD8CVH4"/>
<evidence type="ECO:0000256" key="3">
    <source>
        <dbReference type="ARBA" id="ARBA00061655"/>
    </source>
</evidence>
<keyword evidence="2 4" id="KW-0175">Coiled coil</keyword>
<dbReference type="SUPFAM" id="SSF47576">
    <property type="entry name" value="Calponin-homology domain, CH-domain"/>
    <property type="match status" value="1"/>
</dbReference>
<feature type="compositionally biased region" description="Low complexity" evidence="5">
    <location>
        <begin position="181"/>
        <end position="194"/>
    </location>
</feature>
<dbReference type="InterPro" id="IPR036872">
    <property type="entry name" value="CH_dom_sf"/>
</dbReference>
<dbReference type="InterPro" id="IPR001715">
    <property type="entry name" value="CH_dom"/>
</dbReference>
<dbReference type="PANTHER" id="PTHR23167:SF37">
    <property type="entry name" value="SMOOTHELIN-LIKE PROTEIN 2"/>
    <property type="match status" value="1"/>
</dbReference>
<evidence type="ECO:0000256" key="5">
    <source>
        <dbReference type="SAM" id="MobiDB-lite"/>
    </source>
</evidence>
<evidence type="ECO:0000256" key="2">
    <source>
        <dbReference type="ARBA" id="ARBA00023054"/>
    </source>
</evidence>
<feature type="domain" description="Calponin-homology (CH)" evidence="6">
    <location>
        <begin position="395"/>
        <end position="502"/>
    </location>
</feature>
<dbReference type="Proteomes" id="UP001230051">
    <property type="component" value="Unassembled WGS sequence"/>
</dbReference>
<feature type="region of interest" description="Disordered" evidence="5">
    <location>
        <begin position="147"/>
        <end position="194"/>
    </location>
</feature>
<feature type="region of interest" description="Disordered" evidence="5">
    <location>
        <begin position="214"/>
        <end position="242"/>
    </location>
</feature>
<dbReference type="PANTHER" id="PTHR23167">
    <property type="entry name" value="CALPONIN HOMOLOGY DOMAIN-CONTAINING PROTEIN DDB_G0272472-RELATED"/>
    <property type="match status" value="1"/>
</dbReference>
<dbReference type="PROSITE" id="PS50021">
    <property type="entry name" value="CH"/>
    <property type="match status" value="1"/>
</dbReference>
<gene>
    <name evidence="7" type="primary">SMTNL2</name>
    <name evidence="7" type="ORF">AOXY_G25212</name>
</gene>
<organism evidence="7 8">
    <name type="scientific">Acipenser oxyrinchus oxyrinchus</name>
    <dbReference type="NCBI Taxonomy" id="40147"/>
    <lineage>
        <taxon>Eukaryota</taxon>
        <taxon>Metazoa</taxon>
        <taxon>Chordata</taxon>
        <taxon>Craniata</taxon>
        <taxon>Vertebrata</taxon>
        <taxon>Euteleostomi</taxon>
        <taxon>Actinopterygii</taxon>
        <taxon>Chondrostei</taxon>
        <taxon>Acipenseriformes</taxon>
        <taxon>Acipenseridae</taxon>
        <taxon>Acipenser</taxon>
    </lineage>
</organism>
<feature type="compositionally biased region" description="Basic and acidic residues" evidence="5">
    <location>
        <begin position="153"/>
        <end position="180"/>
    </location>
</feature>
<feature type="compositionally biased region" description="Low complexity" evidence="5">
    <location>
        <begin position="218"/>
        <end position="227"/>
    </location>
</feature>
<evidence type="ECO:0000256" key="4">
    <source>
        <dbReference type="SAM" id="Coils"/>
    </source>
</evidence>
<dbReference type="InterPro" id="IPR050540">
    <property type="entry name" value="F-actin_Monoox_Mical"/>
</dbReference>
<feature type="compositionally biased region" description="Polar residues" evidence="5">
    <location>
        <begin position="277"/>
        <end position="286"/>
    </location>
</feature>
<comment type="caution">
    <text evidence="7">The sequence shown here is derived from an EMBL/GenBank/DDBJ whole genome shotgun (WGS) entry which is preliminary data.</text>
</comment>
<proteinExistence type="inferred from homology"/>
<accession>A0AAD8CVH4</accession>
<evidence type="ECO:0000259" key="6">
    <source>
        <dbReference type="PROSITE" id="PS50021"/>
    </source>
</evidence>
<dbReference type="Gene3D" id="1.10.418.10">
    <property type="entry name" value="Calponin-like domain"/>
    <property type="match status" value="1"/>
</dbReference>
<dbReference type="Pfam" id="PF00307">
    <property type="entry name" value="CH"/>
    <property type="match status" value="1"/>
</dbReference>
<feature type="compositionally biased region" description="Polar residues" evidence="5">
    <location>
        <begin position="301"/>
        <end position="311"/>
    </location>
</feature>
<evidence type="ECO:0000313" key="8">
    <source>
        <dbReference type="Proteomes" id="UP001230051"/>
    </source>
</evidence>
<comment type="similarity">
    <text evidence="3">Belongs to the smoothelin family.</text>
</comment>
<keyword evidence="1" id="KW-0597">Phosphoprotein</keyword>
<keyword evidence="8" id="KW-1185">Reference proteome</keyword>
<evidence type="ECO:0000313" key="7">
    <source>
        <dbReference type="EMBL" id="KAK1157511.1"/>
    </source>
</evidence>
<feature type="region of interest" description="Disordered" evidence="5">
    <location>
        <begin position="100"/>
        <end position="124"/>
    </location>
</feature>
<feature type="compositionally biased region" description="Pro residues" evidence="5">
    <location>
        <begin position="228"/>
        <end position="239"/>
    </location>
</feature>
<dbReference type="FunFam" id="1.10.418.10:FF:000009">
    <property type="entry name" value="smoothelin isoform X2"/>
    <property type="match status" value="1"/>
</dbReference>
<dbReference type="SMART" id="SM00033">
    <property type="entry name" value="CH"/>
    <property type="match status" value="1"/>
</dbReference>
<protein>
    <submittedName>
        <fullName evidence="7">Smoothelin-like protein 2 isoform X1</fullName>
    </submittedName>
</protein>
<evidence type="ECO:0000256" key="1">
    <source>
        <dbReference type="ARBA" id="ARBA00022553"/>
    </source>
</evidence>
<dbReference type="EMBL" id="JAGXEW010000026">
    <property type="protein sequence ID" value="KAK1157511.1"/>
    <property type="molecule type" value="Genomic_DNA"/>
</dbReference>
<sequence length="505" mass="55116">MDASELVGLDSADAQTVCEALGRYEDTLRDAVREIHVDINVFKKGVERRMEDTLHLVSPLSRSVSELQQENRQLRAQLEALARQVDLLTGAACLGHTAAAGERNESTAPHSPCSPTSPGSSHSPCIPPPAPFCAASARFSSRATFAVSSKTNSIDREEPTEPERVVENGHQLPPERERVSQEVTSSPVSSSAPQVHTLSMSMLKPHLPITAVTKTADTPVAGATKTPPTTPGETPPPPFTKAEAVSQSATSNSQKEVVAELSSQSGVVGAVKTWSPSPVRTMSSARTPDKPTSVAKPVSSVGYSPSGTPASKDSGFDGYYDMTPKPGTPPPVLPRQVERRRELVRSQTLPRTMGAETRKAMFEKLESNTNSFRASVGDSKPKLKRSQSFGVSSANNIKQILLEWCRSKTIGYQNIDIQNFSSSWNDGMAFCALVHSFFPEEFDYNTLNPANRKENFEMAFTKAEDLANCDRLIEVEDMLLMGRKPDPMCVFTYVQSLYNHLRRFE</sequence>